<gene>
    <name evidence="3" type="ORF">RFI_29283</name>
</gene>
<evidence type="ECO:0000259" key="2">
    <source>
        <dbReference type="PROSITE" id="PS51205"/>
    </source>
</evidence>
<feature type="compositionally biased region" description="Basic and acidic residues" evidence="1">
    <location>
        <begin position="82"/>
        <end position="96"/>
    </location>
</feature>
<dbReference type="PROSITE" id="PS51205">
    <property type="entry name" value="VPS9"/>
    <property type="match status" value="1"/>
</dbReference>
<dbReference type="InterPro" id="IPR037191">
    <property type="entry name" value="VPS9_dom_sf"/>
</dbReference>
<dbReference type="Proteomes" id="UP000023152">
    <property type="component" value="Unassembled WGS sequence"/>
</dbReference>
<dbReference type="SUPFAM" id="SSF109993">
    <property type="entry name" value="VPS9 domain"/>
    <property type="match status" value="1"/>
</dbReference>
<sequence>MSFVFKLFFFFVLFCLLSIVVLKFDWFELIKKKKRLWKIKMYQNPLDKAMGLVKMKELIIRCIDQYRTQNKVQTENFETGTDTDRKTEEEDKKENDNMLESTTASHVKDASLTDYSLIEPIVEHSAISDKQALLMPNSNYMSFRPDDEGDFSIIPDDAANYCRDTHVVTEKVEQKAATKDPKRKEVLMYEKKQHLYISFEQWMSFRGADDMIPLFAYTLVKSQLPSVYAEIAFVENFLDGETDYTEAGFSLS</sequence>
<proteinExistence type="predicted"/>
<comment type="caution">
    <text evidence="3">The sequence shown here is derived from an EMBL/GenBank/DDBJ whole genome shotgun (WGS) entry which is preliminary data.</text>
</comment>
<feature type="region of interest" description="Disordered" evidence="1">
    <location>
        <begin position="74"/>
        <end position="100"/>
    </location>
</feature>
<dbReference type="Pfam" id="PF02204">
    <property type="entry name" value="VPS9"/>
    <property type="match status" value="1"/>
</dbReference>
<feature type="domain" description="VPS9" evidence="2">
    <location>
        <begin position="128"/>
        <end position="252"/>
    </location>
</feature>
<keyword evidence="4" id="KW-1185">Reference proteome</keyword>
<dbReference type="Gene3D" id="1.20.1050.80">
    <property type="entry name" value="VPS9 domain"/>
    <property type="match status" value="1"/>
</dbReference>
<name>X6M4Z3_RETFI</name>
<accession>X6M4Z3</accession>
<dbReference type="OrthoDB" id="10264848at2759"/>
<dbReference type="AlphaFoldDB" id="X6M4Z3"/>
<organism evidence="3 4">
    <name type="scientific">Reticulomyxa filosa</name>
    <dbReference type="NCBI Taxonomy" id="46433"/>
    <lineage>
        <taxon>Eukaryota</taxon>
        <taxon>Sar</taxon>
        <taxon>Rhizaria</taxon>
        <taxon>Retaria</taxon>
        <taxon>Foraminifera</taxon>
        <taxon>Monothalamids</taxon>
        <taxon>Reticulomyxidae</taxon>
        <taxon>Reticulomyxa</taxon>
    </lineage>
</organism>
<evidence type="ECO:0000256" key="1">
    <source>
        <dbReference type="SAM" id="MobiDB-lite"/>
    </source>
</evidence>
<dbReference type="InterPro" id="IPR003123">
    <property type="entry name" value="VPS9"/>
</dbReference>
<evidence type="ECO:0000313" key="3">
    <source>
        <dbReference type="EMBL" id="ETO08105.1"/>
    </source>
</evidence>
<dbReference type="EMBL" id="ASPP01025352">
    <property type="protein sequence ID" value="ETO08105.1"/>
    <property type="molecule type" value="Genomic_DNA"/>
</dbReference>
<protein>
    <recommendedName>
        <fullName evidence="2">VPS9 domain-containing protein</fullName>
    </recommendedName>
</protein>
<reference evidence="3 4" key="1">
    <citation type="journal article" date="2013" name="Curr. Biol.">
        <title>The Genome of the Foraminiferan Reticulomyxa filosa.</title>
        <authorList>
            <person name="Glockner G."/>
            <person name="Hulsmann N."/>
            <person name="Schleicher M."/>
            <person name="Noegel A.A."/>
            <person name="Eichinger L."/>
            <person name="Gallinger C."/>
            <person name="Pawlowski J."/>
            <person name="Sierra R."/>
            <person name="Euteneuer U."/>
            <person name="Pillet L."/>
            <person name="Moustafa A."/>
            <person name="Platzer M."/>
            <person name="Groth M."/>
            <person name="Szafranski K."/>
            <person name="Schliwa M."/>
        </authorList>
    </citation>
    <scope>NUCLEOTIDE SEQUENCE [LARGE SCALE GENOMIC DNA]</scope>
</reference>
<evidence type="ECO:0000313" key="4">
    <source>
        <dbReference type="Proteomes" id="UP000023152"/>
    </source>
</evidence>